<accession>A0A1J1J4H0</accession>
<reference evidence="1 2" key="1">
    <citation type="submission" date="2015-04" db="EMBL/GenBank/DDBJ databases">
        <authorList>
            <person name="Syromyatnikov M.Y."/>
            <person name="Popov V.N."/>
        </authorList>
    </citation>
    <scope>NUCLEOTIDE SEQUENCE [LARGE SCALE GENOMIC DNA]</scope>
</reference>
<gene>
    <name evidence="1" type="ORF">CLUMA_CG020275</name>
</gene>
<evidence type="ECO:0000313" key="1">
    <source>
        <dbReference type="EMBL" id="CRL07296.1"/>
    </source>
</evidence>
<dbReference type="EMBL" id="CVRI01000070">
    <property type="protein sequence ID" value="CRL07296.1"/>
    <property type="molecule type" value="Genomic_DNA"/>
</dbReference>
<sequence>MLDITSKKGNLLRQTLTVVVMQTKALMDVWYQLSRFWKKAFCHVDDSHIFAGEALHSKG</sequence>
<dbReference type="AlphaFoldDB" id="A0A1J1J4H0"/>
<dbReference type="Proteomes" id="UP000183832">
    <property type="component" value="Unassembled WGS sequence"/>
</dbReference>
<evidence type="ECO:0000313" key="2">
    <source>
        <dbReference type="Proteomes" id="UP000183832"/>
    </source>
</evidence>
<protein>
    <submittedName>
        <fullName evidence="1">CLUMA_CG020275, isoform A</fullName>
    </submittedName>
</protein>
<name>A0A1J1J4H0_9DIPT</name>
<organism evidence="1 2">
    <name type="scientific">Clunio marinus</name>
    <dbReference type="NCBI Taxonomy" id="568069"/>
    <lineage>
        <taxon>Eukaryota</taxon>
        <taxon>Metazoa</taxon>
        <taxon>Ecdysozoa</taxon>
        <taxon>Arthropoda</taxon>
        <taxon>Hexapoda</taxon>
        <taxon>Insecta</taxon>
        <taxon>Pterygota</taxon>
        <taxon>Neoptera</taxon>
        <taxon>Endopterygota</taxon>
        <taxon>Diptera</taxon>
        <taxon>Nematocera</taxon>
        <taxon>Chironomoidea</taxon>
        <taxon>Chironomidae</taxon>
        <taxon>Clunio</taxon>
    </lineage>
</organism>
<keyword evidence="2" id="KW-1185">Reference proteome</keyword>
<proteinExistence type="predicted"/>